<dbReference type="InterPro" id="IPR016181">
    <property type="entry name" value="Acyl_CoA_acyltransferase"/>
</dbReference>
<dbReference type="CDD" id="cd04301">
    <property type="entry name" value="NAT_SF"/>
    <property type="match status" value="1"/>
</dbReference>
<keyword evidence="2" id="KW-0012">Acyltransferase</keyword>
<feature type="domain" description="N-acetyltransferase" evidence="1">
    <location>
        <begin position="92"/>
        <end position="219"/>
    </location>
</feature>
<proteinExistence type="predicted"/>
<comment type="caution">
    <text evidence="2">The sequence shown here is derived from an EMBL/GenBank/DDBJ whole genome shotgun (WGS) entry which is preliminary data.</text>
</comment>
<evidence type="ECO:0000313" key="2">
    <source>
        <dbReference type="EMBL" id="OAA65555.1"/>
    </source>
</evidence>
<dbReference type="PANTHER" id="PTHR42791">
    <property type="entry name" value="GNAT FAMILY ACETYLTRANSFERASE"/>
    <property type="match status" value="1"/>
</dbReference>
<keyword evidence="3" id="KW-1185">Reference proteome</keyword>
<dbReference type="Gene3D" id="3.40.630.30">
    <property type="match status" value="1"/>
</dbReference>
<dbReference type="EMBL" id="AZHD01000003">
    <property type="protein sequence ID" value="OAA65555.1"/>
    <property type="molecule type" value="Genomic_DNA"/>
</dbReference>
<dbReference type="AlphaFoldDB" id="A0A167XXV9"/>
<dbReference type="InterPro" id="IPR000182">
    <property type="entry name" value="GNAT_dom"/>
</dbReference>
<protein>
    <submittedName>
        <fullName evidence="2">Acyl-CoA N-acyltransferase</fullName>
    </submittedName>
</protein>
<organism evidence="2 3">
    <name type="scientific">Niveomyces insectorum RCEF 264</name>
    <dbReference type="NCBI Taxonomy" id="1081102"/>
    <lineage>
        <taxon>Eukaryota</taxon>
        <taxon>Fungi</taxon>
        <taxon>Dikarya</taxon>
        <taxon>Ascomycota</taxon>
        <taxon>Pezizomycotina</taxon>
        <taxon>Sordariomycetes</taxon>
        <taxon>Hypocreomycetidae</taxon>
        <taxon>Hypocreales</taxon>
        <taxon>Cordycipitaceae</taxon>
        <taxon>Niveomyces</taxon>
    </lineage>
</organism>
<gene>
    <name evidence="2" type="ORF">SPI_02342</name>
</gene>
<evidence type="ECO:0000259" key="1">
    <source>
        <dbReference type="PROSITE" id="PS51186"/>
    </source>
</evidence>
<evidence type="ECO:0000313" key="3">
    <source>
        <dbReference type="Proteomes" id="UP000076874"/>
    </source>
</evidence>
<dbReference type="Pfam" id="PF00583">
    <property type="entry name" value="Acetyltransf_1"/>
    <property type="match status" value="1"/>
</dbReference>
<dbReference type="SUPFAM" id="SSF55729">
    <property type="entry name" value="Acyl-CoA N-acyltransferases (Nat)"/>
    <property type="match status" value="1"/>
</dbReference>
<dbReference type="GO" id="GO:0016747">
    <property type="term" value="F:acyltransferase activity, transferring groups other than amino-acyl groups"/>
    <property type="evidence" value="ECO:0007669"/>
    <property type="project" value="InterPro"/>
</dbReference>
<dbReference type="OrthoDB" id="2115692at2759"/>
<dbReference type="PROSITE" id="PS51186">
    <property type="entry name" value="GNAT"/>
    <property type="match status" value="1"/>
</dbReference>
<dbReference type="Proteomes" id="UP000076874">
    <property type="component" value="Unassembled WGS sequence"/>
</dbReference>
<name>A0A167XXV9_9HYPO</name>
<dbReference type="STRING" id="1081102.A0A167XXV9"/>
<reference evidence="2 3" key="1">
    <citation type="journal article" date="2016" name="Genome Biol. Evol.">
        <title>Divergent and convergent evolution of fungal pathogenicity.</title>
        <authorList>
            <person name="Shang Y."/>
            <person name="Xiao G."/>
            <person name="Zheng P."/>
            <person name="Cen K."/>
            <person name="Zhan S."/>
            <person name="Wang C."/>
        </authorList>
    </citation>
    <scope>NUCLEOTIDE SEQUENCE [LARGE SCALE GENOMIC DNA]</scope>
    <source>
        <strain evidence="2 3">RCEF 264</strain>
    </source>
</reference>
<keyword evidence="2" id="KW-0808">Transferase</keyword>
<sequence>MDVRLIPGTVAAVPELVDCGRRAFANDALEHAIFPGRSPGLSESNELLEFRRQRIRKRLQSPGWHYVLATVDSPDSPAKIVGFAGWLAPPPPDASAADRQMEQPSLAIDEDLPDGVDRDAYKYAGEVVDKAKKELLGMEEQRVWYLASLAVDPDYKGKGIASKLVQWGVRKAEEAGLPAYLESSPAAVGVYRRQGFKELGKLSIIKNDESHFVMAMLRTPGSVET</sequence>
<dbReference type="PANTHER" id="PTHR42791:SF2">
    <property type="entry name" value="N-ACETYLTRANSFERASE DOMAIN-CONTAINING PROTEIN"/>
    <property type="match status" value="1"/>
</dbReference>
<dbReference type="InterPro" id="IPR052523">
    <property type="entry name" value="Trichothecene_AcTrans"/>
</dbReference>
<accession>A0A167XXV9</accession>